<name>A0A3D9RRA4_9FLAO</name>
<dbReference type="GO" id="GO:0008234">
    <property type="term" value="F:cysteine-type peptidase activity"/>
    <property type="evidence" value="ECO:0007669"/>
    <property type="project" value="InterPro"/>
</dbReference>
<dbReference type="CDD" id="cd02258">
    <property type="entry name" value="Peptidase_C25_N"/>
    <property type="match status" value="1"/>
</dbReference>
<dbReference type="InterPro" id="IPR001769">
    <property type="entry name" value="Gingipain"/>
</dbReference>
<dbReference type="GO" id="GO:0006508">
    <property type="term" value="P:proteolysis"/>
    <property type="evidence" value="ECO:0007669"/>
    <property type="project" value="InterPro"/>
</dbReference>
<protein>
    <submittedName>
        <fullName evidence="3">Peptidase C25-like protein</fullName>
    </submittedName>
</protein>
<keyword evidence="4" id="KW-1185">Reference proteome</keyword>
<dbReference type="Gene3D" id="3.40.50.10390">
    <property type="entry name" value="Gingipain r, domain 1"/>
    <property type="match status" value="1"/>
</dbReference>
<reference evidence="3 4" key="1">
    <citation type="submission" date="2018-08" db="EMBL/GenBank/DDBJ databases">
        <title>Genomic Encyclopedia of Type Strains, Phase III (KMG-III): the genomes of soil and plant-associated and newly described type strains.</title>
        <authorList>
            <person name="Whitman W."/>
        </authorList>
    </citation>
    <scope>NUCLEOTIDE SEQUENCE [LARGE SCALE GENOMIC DNA]</scope>
    <source>
        <strain evidence="3 4">325-5</strain>
    </source>
</reference>
<evidence type="ECO:0000313" key="4">
    <source>
        <dbReference type="Proteomes" id="UP000256429"/>
    </source>
</evidence>
<gene>
    <name evidence="3" type="ORF">BX611_2918</name>
</gene>
<dbReference type="InterPro" id="IPR026444">
    <property type="entry name" value="Secre_tail"/>
</dbReference>
<dbReference type="Gene3D" id="2.60.40.4070">
    <property type="match status" value="1"/>
</dbReference>
<feature type="domain" description="Gingipain" evidence="2">
    <location>
        <begin position="537"/>
        <end position="902"/>
    </location>
</feature>
<proteinExistence type="predicted"/>
<dbReference type="NCBIfam" id="TIGR04183">
    <property type="entry name" value="Por_Secre_tail"/>
    <property type="match status" value="1"/>
</dbReference>
<dbReference type="SUPFAM" id="SSF52129">
    <property type="entry name" value="Caspase-like"/>
    <property type="match status" value="1"/>
</dbReference>
<organism evidence="3 4">
    <name type="scientific">Lutibacter oceani</name>
    <dbReference type="NCBI Taxonomy" id="1853311"/>
    <lineage>
        <taxon>Bacteria</taxon>
        <taxon>Pseudomonadati</taxon>
        <taxon>Bacteroidota</taxon>
        <taxon>Flavobacteriia</taxon>
        <taxon>Flavobacteriales</taxon>
        <taxon>Flavobacteriaceae</taxon>
        <taxon>Lutibacter</taxon>
    </lineage>
</organism>
<evidence type="ECO:0000256" key="1">
    <source>
        <dbReference type="ARBA" id="ARBA00022729"/>
    </source>
</evidence>
<dbReference type="NCBIfam" id="NF033707">
    <property type="entry name" value="T9SS_sortase"/>
    <property type="match status" value="1"/>
</dbReference>
<accession>A0A3D9RRA4</accession>
<dbReference type="AlphaFoldDB" id="A0A3D9RRA4"/>
<sequence>MKQFRKIIILFLFVVGNMIFAQQNEIKSFKLEWEDNVEFVINNKSSINTNLVKYNFLDENLNPTFNSSWQVSSNINLNEFSIKNVVYENIDSNNKYNTSYIENEISANFNIVNAKNNSLAVLNLKPLVKINNQIKRIVSFDLEYSLTSSNKKSAKTTTVKNSVLASGNWFKFSINKTGVYKIDKEFLQDLGVNINSINPKNISIYGNGGAMLPLKNSDFRYDGLQENAIFVNGENDNSFDDEDYILFYAQGPHSWKYGSNPSINIVKHQFNIFSDKSFYFLFIGDSEGKRISAQTPVTGSSISTITNFDDFTFYEKDEVNLFAVGQQWFGDAFNIQNVRNYKIPFDEIDELEDVLVRVRGVVESSLTSTMEVKVNNQNLFNINYGAIGGLTKAIANENTGNVTVSGNEIDVEITYNNNGNPSAKAYLDYIEVLGKRKLIAKNEQFLFRNFDVLNSTGINEFSIENSSNIKWIWDITNPIIPKIVESQSTNSNFTFKVSGGQLSEFILIPENDYFIPELLEVSTVENQNLHSLENIDYLIVTQEFLVNQAQRLADYHSNNSGLVTKVVRLDQVYNEFSSGSPDLTAIRDFVKHLYDNATTNQLKYICLFGDASYDYKDRIEGNNNIVPVFEAYNSFNLASSYVTDDFYGMMDENEGELNSFERQDISTGRIPVSDVIQAEQVVDKLLDYYSDASFGEWRNKITLIADDVDRAGEEILQLNMEKIADSIFANKPVFNIKKIYLDAYAQESSASGKKYPTVNLDIINQIDKGTLLVDYFGHGGEDGWAGEGVFRLPEIQSLKNQHKLPLFITVTCEFTRFDNPLRKTAGEFLFWKENYGASTLISTTREIYISVGQALNEQLVKPLLSFNNEDLSIAEVLMTVKNQFSTTQRFFIFNFGDPAMHLSVPKPAAKLTKMNDIDVSESLDTIKALSYVKFEGDVVDINNNLLDSFNGEIDVTVFDKPINKATLDNDNRNVVMQFDVIDSKIFTGRSKVENGKFSFDFVAPKDLKVAYGKGKLSFYASNKIIDKAGYSFDVTIGGINTEAPEDNTGPIVELYMNDLNFIDGGTTDSSPVFIAVLEDENGINTSITAVDHDIVAILDNDQANPIILNDYYQTDLNDYKKGKLNYPLRDLLPGLHTLTLKVWDTYNNLTESTFTFFVADTMDLALSNVLNYPNPFVNYTEFWFNHNRPNELLNVQVQIFTVSGKLVKTLNETIQTEGNLSRTIVWNGLDDFGSKIGKGVYVYKLKVKSINSNTSAQKIEKLVILQ</sequence>
<dbReference type="RefSeq" id="WP_240324984.1">
    <property type="nucleotide sequence ID" value="NZ_QTTQ01000012.1"/>
</dbReference>
<dbReference type="InterPro" id="IPR029031">
    <property type="entry name" value="Gingipain_N_sf"/>
</dbReference>
<comment type="caution">
    <text evidence="3">The sequence shown here is derived from an EMBL/GenBank/DDBJ whole genome shotgun (WGS) entry which is preliminary data.</text>
</comment>
<keyword evidence="1" id="KW-0732">Signal</keyword>
<evidence type="ECO:0000313" key="3">
    <source>
        <dbReference type="EMBL" id="REE80014.1"/>
    </source>
</evidence>
<dbReference type="Pfam" id="PF01364">
    <property type="entry name" value="Peptidase_C25"/>
    <property type="match status" value="1"/>
</dbReference>
<evidence type="ECO:0000259" key="2">
    <source>
        <dbReference type="Pfam" id="PF01364"/>
    </source>
</evidence>
<dbReference type="EMBL" id="QTTQ01000012">
    <property type="protein sequence ID" value="REE80014.1"/>
    <property type="molecule type" value="Genomic_DNA"/>
</dbReference>
<dbReference type="Gene3D" id="3.40.50.1460">
    <property type="match status" value="1"/>
</dbReference>
<dbReference type="InterPro" id="IPR029030">
    <property type="entry name" value="Caspase-like_dom_sf"/>
</dbReference>
<dbReference type="Proteomes" id="UP000256429">
    <property type="component" value="Unassembled WGS sequence"/>
</dbReference>